<comment type="caution">
    <text evidence="1">The sequence shown here is derived from an EMBL/GenBank/DDBJ whole genome shotgun (WGS) entry which is preliminary data.</text>
</comment>
<evidence type="ECO:0000313" key="1">
    <source>
        <dbReference type="EMBL" id="KAI3375601.1"/>
    </source>
</evidence>
<name>A0ACB8X6K3_9TELE</name>
<reference evidence="1" key="1">
    <citation type="submission" date="2022-04" db="EMBL/GenBank/DDBJ databases">
        <title>Jade perch genome.</title>
        <authorList>
            <person name="Chao B."/>
        </authorList>
    </citation>
    <scope>NUCLEOTIDE SEQUENCE</scope>
    <source>
        <strain evidence="1">CB-2022</strain>
    </source>
</reference>
<protein>
    <submittedName>
        <fullName evidence="1">Uncharacterized protein</fullName>
    </submittedName>
</protein>
<dbReference type="EMBL" id="CM041532">
    <property type="protein sequence ID" value="KAI3375601.1"/>
    <property type="molecule type" value="Genomic_DNA"/>
</dbReference>
<gene>
    <name evidence="1" type="ORF">L3Q82_003921</name>
</gene>
<organism evidence="1 2">
    <name type="scientific">Scortum barcoo</name>
    <name type="common">barcoo grunter</name>
    <dbReference type="NCBI Taxonomy" id="214431"/>
    <lineage>
        <taxon>Eukaryota</taxon>
        <taxon>Metazoa</taxon>
        <taxon>Chordata</taxon>
        <taxon>Craniata</taxon>
        <taxon>Vertebrata</taxon>
        <taxon>Euteleostomi</taxon>
        <taxon>Actinopterygii</taxon>
        <taxon>Neopterygii</taxon>
        <taxon>Teleostei</taxon>
        <taxon>Neoteleostei</taxon>
        <taxon>Acanthomorphata</taxon>
        <taxon>Eupercaria</taxon>
        <taxon>Centrarchiformes</taxon>
        <taxon>Terapontoidei</taxon>
        <taxon>Terapontidae</taxon>
        <taxon>Scortum</taxon>
    </lineage>
</organism>
<keyword evidence="2" id="KW-1185">Reference proteome</keyword>
<accession>A0ACB8X6K3</accession>
<sequence>MLEHRSCSGQTDAKIHWMLAVKRTLYQAEENEDVTIRWDSHTKTDMSRTILVCFLQSKPLKVLYEMINGVEVPESQHQQFAGRVQCDEDAMREGRVRLHLSRVRTDDSGNYWCDLAANYDELLRRWVLKTTEHFVLNVTSHDVILTTPESAEGETRSPGEPVKVKKVRSDHWDKVKTALGALNVGVLIVIGLIVVVDAAVRGGPAGRKIVRCLLDGGSQRSFIHEDVAKALGLPVIRQETLNLHTFGSTTPATVQRNIVKVWMENVWDSQQRIEIEAVETPQVCSAVIKVPCKPLQEEVERKGLQLADFSLDGSDDPELSVLIGGDFYWQVVSGKVQRLTKSLVAIESSFGWTLQGPVSTSSVTDATCMHISLEEDIQIAKQLHAFWEVESLGIVHEKSKSPEETEALQNFEQTVTHNNGRYQVELPWRPDKPDLPDNFRVAKGRFEGLKRRLKTDTTLYKGYSDVIKDYLQQGICEDVPANTLQEENPESVKYYMPHHAVLREDKITTKLRVVFDASSHEDGSPSLNDCLLTGPNLNPNLLDVLIKFRLHQIAFTADITKAFLQIALAEKDNDAVRFLWLQGPPTKDCENDLRILRMSRVVFGVSPSPFLLAATIRKHIKQYETEQPKTVEALRECLYVDDFITSSSDVDEALSVTTKAKEILSHAGMNLCKWITNSPELRAKWTERGMEHTTETATCGNVLKVLGLVWRSEKDDFVYDLKGLLDIMKGKENTKRNVLQTSARIFDPIGFLTPFTIRAKCLFQELWERGVGWDDQLPSDLAEKWDRWCAELPQLHQLDIPRWYQIDIKPDSQTVKLHVFCDASERAYSAVAYLQGENKEKEIVTSFVASKSKGEDDLQYPAAHHADLLCLWLVYTFTLFSTKTKD</sequence>
<proteinExistence type="predicted"/>
<evidence type="ECO:0000313" key="2">
    <source>
        <dbReference type="Proteomes" id="UP000831701"/>
    </source>
</evidence>
<dbReference type="Proteomes" id="UP000831701">
    <property type="component" value="Chromosome 2"/>
</dbReference>